<dbReference type="Gene3D" id="3.30.70.100">
    <property type="match status" value="1"/>
</dbReference>
<dbReference type="Proteomes" id="UP000621500">
    <property type="component" value="Unassembled WGS sequence"/>
</dbReference>
<reference evidence="1 2" key="1">
    <citation type="submission" date="2021-01" db="EMBL/GenBank/DDBJ databases">
        <title>Whole genome shotgun sequence of Plantactinospora mayteni NBRC 109088.</title>
        <authorList>
            <person name="Komaki H."/>
            <person name="Tamura T."/>
        </authorList>
    </citation>
    <scope>NUCLEOTIDE SEQUENCE [LARGE SCALE GENOMIC DNA]</scope>
    <source>
        <strain evidence="1 2">NBRC 109088</strain>
    </source>
</reference>
<sequence length="162" mass="17834">MRRVCFVLRVRPERLAEYRERHATVWPDMLRALHAAGWHDYSLFLHDDGLLVGHFRTEDLAASLAAMEATDVNARWQAEMAPFFVGLSGRRPDEGFVVLDEIFNLDAQLAALDNTALNTAALDNTALDNTALSTAPLGNTALNDTTLGNTALDTTTFDTTEA</sequence>
<name>A0ABQ4EYL9_9ACTN</name>
<evidence type="ECO:0000313" key="2">
    <source>
        <dbReference type="Proteomes" id="UP000621500"/>
    </source>
</evidence>
<accession>A0ABQ4EYL9</accession>
<gene>
    <name evidence="1" type="ORF">Pma05_63360</name>
</gene>
<dbReference type="PANTHER" id="PTHR34389">
    <property type="entry name" value="L-RHAMNOSE MUTAROTASE"/>
    <property type="match status" value="1"/>
</dbReference>
<dbReference type="PANTHER" id="PTHR34389:SF2">
    <property type="entry name" value="L-RHAMNOSE MUTAROTASE"/>
    <property type="match status" value="1"/>
</dbReference>
<dbReference type="SUPFAM" id="SSF54909">
    <property type="entry name" value="Dimeric alpha+beta barrel"/>
    <property type="match status" value="1"/>
</dbReference>
<comment type="caution">
    <text evidence="1">The sequence shown here is derived from an EMBL/GenBank/DDBJ whole genome shotgun (WGS) entry which is preliminary data.</text>
</comment>
<protein>
    <recommendedName>
        <fullName evidence="3">L-rhamnose mutarotase</fullName>
    </recommendedName>
</protein>
<keyword evidence="2" id="KW-1185">Reference proteome</keyword>
<organism evidence="1 2">
    <name type="scientific">Plantactinospora mayteni</name>
    <dbReference type="NCBI Taxonomy" id="566021"/>
    <lineage>
        <taxon>Bacteria</taxon>
        <taxon>Bacillati</taxon>
        <taxon>Actinomycetota</taxon>
        <taxon>Actinomycetes</taxon>
        <taxon>Micromonosporales</taxon>
        <taxon>Micromonosporaceae</taxon>
        <taxon>Plantactinospora</taxon>
    </lineage>
</organism>
<dbReference type="Pfam" id="PF05336">
    <property type="entry name" value="rhaM"/>
    <property type="match status" value="1"/>
</dbReference>
<evidence type="ECO:0000313" key="1">
    <source>
        <dbReference type="EMBL" id="GIG99763.1"/>
    </source>
</evidence>
<dbReference type="InterPro" id="IPR011008">
    <property type="entry name" value="Dimeric_a/b-barrel"/>
</dbReference>
<proteinExistence type="predicted"/>
<dbReference type="RefSeq" id="WP_203861118.1">
    <property type="nucleotide sequence ID" value="NZ_BAAAZQ010000001.1"/>
</dbReference>
<dbReference type="InterPro" id="IPR008000">
    <property type="entry name" value="Rham/fucose_mutarotase"/>
</dbReference>
<dbReference type="EMBL" id="BONX01000047">
    <property type="protein sequence ID" value="GIG99763.1"/>
    <property type="molecule type" value="Genomic_DNA"/>
</dbReference>
<evidence type="ECO:0008006" key="3">
    <source>
        <dbReference type="Google" id="ProtNLM"/>
    </source>
</evidence>